<name>A0A2S6I3L2_9BACT</name>
<evidence type="ECO:0000313" key="2">
    <source>
        <dbReference type="EMBL" id="PPK85755.1"/>
    </source>
</evidence>
<keyword evidence="3" id="KW-1185">Reference proteome</keyword>
<comment type="caution">
    <text evidence="2">The sequence shown here is derived from an EMBL/GenBank/DDBJ whole genome shotgun (WGS) entry which is preliminary data.</text>
</comment>
<dbReference type="AlphaFoldDB" id="A0A2S6I3L2"/>
<evidence type="ECO:0000256" key="1">
    <source>
        <dbReference type="SAM" id="MobiDB-lite"/>
    </source>
</evidence>
<sequence length="98" mass="10379">MYDNAPACPAPASDADSMLRTLLLLRLLGKSGSSKTHQLLPLLLMGPSADRSSSLLLYLLLQKPSPPVPVTSPAADHTPNAKAKMKAEPKYDGPVMAK</sequence>
<feature type="region of interest" description="Disordered" evidence="1">
    <location>
        <begin position="65"/>
        <end position="98"/>
    </location>
</feature>
<accession>A0A2S6I3L2</accession>
<organism evidence="2 3">
    <name type="scientific">Neolewinella xylanilytica</name>
    <dbReference type="NCBI Taxonomy" id="1514080"/>
    <lineage>
        <taxon>Bacteria</taxon>
        <taxon>Pseudomonadati</taxon>
        <taxon>Bacteroidota</taxon>
        <taxon>Saprospiria</taxon>
        <taxon>Saprospirales</taxon>
        <taxon>Lewinellaceae</taxon>
        <taxon>Neolewinella</taxon>
    </lineage>
</organism>
<dbReference type="Proteomes" id="UP000237662">
    <property type="component" value="Unassembled WGS sequence"/>
</dbReference>
<proteinExistence type="predicted"/>
<evidence type="ECO:0000313" key="3">
    <source>
        <dbReference type="Proteomes" id="UP000237662"/>
    </source>
</evidence>
<reference evidence="2 3" key="1">
    <citation type="submission" date="2018-02" db="EMBL/GenBank/DDBJ databases">
        <title>Genomic Encyclopedia of Archaeal and Bacterial Type Strains, Phase II (KMG-II): from individual species to whole genera.</title>
        <authorList>
            <person name="Goeker M."/>
        </authorList>
    </citation>
    <scope>NUCLEOTIDE SEQUENCE [LARGE SCALE GENOMIC DNA]</scope>
    <source>
        <strain evidence="2 3">DSM 29526</strain>
    </source>
</reference>
<protein>
    <submittedName>
        <fullName evidence="2">Uncharacterized protein</fullName>
    </submittedName>
</protein>
<gene>
    <name evidence="2" type="ORF">CLV84_2661</name>
</gene>
<dbReference type="EMBL" id="PTJC01000006">
    <property type="protein sequence ID" value="PPK85755.1"/>
    <property type="molecule type" value="Genomic_DNA"/>
</dbReference>